<keyword evidence="2" id="KW-1185">Reference proteome</keyword>
<protein>
    <submittedName>
        <fullName evidence="1">Uncharacterized protein</fullName>
    </submittedName>
</protein>
<dbReference type="Proteomes" id="UP001501509">
    <property type="component" value="Unassembled WGS sequence"/>
</dbReference>
<sequence>MVVPSCEVLAGNRTMFWRQGVCVLLFGYCGDGLAERWRGRGAWSHSGAREGLLRVL</sequence>
<gene>
    <name evidence="1" type="ORF">GCM10010411_95460</name>
</gene>
<dbReference type="EMBL" id="BAAATD010000033">
    <property type="protein sequence ID" value="GAA2640057.1"/>
    <property type="molecule type" value="Genomic_DNA"/>
</dbReference>
<organism evidence="1 2">
    <name type="scientific">Actinomadura fulvescens</name>
    <dbReference type="NCBI Taxonomy" id="46160"/>
    <lineage>
        <taxon>Bacteria</taxon>
        <taxon>Bacillati</taxon>
        <taxon>Actinomycetota</taxon>
        <taxon>Actinomycetes</taxon>
        <taxon>Streptosporangiales</taxon>
        <taxon>Thermomonosporaceae</taxon>
        <taxon>Actinomadura</taxon>
    </lineage>
</organism>
<proteinExistence type="predicted"/>
<name>A0ABP6DD93_9ACTN</name>
<accession>A0ABP6DD93</accession>
<reference evidence="2" key="1">
    <citation type="journal article" date="2019" name="Int. J. Syst. Evol. Microbiol.">
        <title>The Global Catalogue of Microorganisms (GCM) 10K type strain sequencing project: providing services to taxonomists for standard genome sequencing and annotation.</title>
        <authorList>
            <consortium name="The Broad Institute Genomics Platform"/>
            <consortium name="The Broad Institute Genome Sequencing Center for Infectious Disease"/>
            <person name="Wu L."/>
            <person name="Ma J."/>
        </authorList>
    </citation>
    <scope>NUCLEOTIDE SEQUENCE [LARGE SCALE GENOMIC DNA]</scope>
    <source>
        <strain evidence="2">JCM 6833</strain>
    </source>
</reference>
<evidence type="ECO:0000313" key="1">
    <source>
        <dbReference type="EMBL" id="GAA2640057.1"/>
    </source>
</evidence>
<comment type="caution">
    <text evidence="1">The sequence shown here is derived from an EMBL/GenBank/DDBJ whole genome shotgun (WGS) entry which is preliminary data.</text>
</comment>
<evidence type="ECO:0000313" key="2">
    <source>
        <dbReference type="Proteomes" id="UP001501509"/>
    </source>
</evidence>